<name>A0A9D9HB56_9SPIR</name>
<organism evidence="2 3">
    <name type="scientific">Candidatus Aphodenecus pullistercoris</name>
    <dbReference type="NCBI Taxonomy" id="2840669"/>
    <lineage>
        <taxon>Bacteria</taxon>
        <taxon>Pseudomonadati</taxon>
        <taxon>Spirochaetota</taxon>
        <taxon>Spirochaetia</taxon>
        <taxon>Spirochaetales</taxon>
        <taxon>Candidatus Aphodenecus</taxon>
    </lineage>
</organism>
<dbReference type="EMBL" id="JADIMU010000033">
    <property type="protein sequence ID" value="MBO8443177.1"/>
    <property type="molecule type" value="Genomic_DNA"/>
</dbReference>
<dbReference type="InterPro" id="IPR036597">
    <property type="entry name" value="Fido-like_dom_sf"/>
</dbReference>
<evidence type="ECO:0000313" key="3">
    <source>
        <dbReference type="Proteomes" id="UP000823633"/>
    </source>
</evidence>
<dbReference type="InterPro" id="IPR003812">
    <property type="entry name" value="Fido"/>
</dbReference>
<dbReference type="Gene3D" id="1.10.3290.10">
    <property type="entry name" value="Fido-like domain"/>
    <property type="match status" value="1"/>
</dbReference>
<comment type="caution">
    <text evidence="2">The sequence shown here is derived from an EMBL/GenBank/DDBJ whole genome shotgun (WGS) entry which is preliminary data.</text>
</comment>
<reference evidence="2" key="1">
    <citation type="submission" date="2020-10" db="EMBL/GenBank/DDBJ databases">
        <authorList>
            <person name="Gilroy R."/>
        </authorList>
    </citation>
    <scope>NUCLEOTIDE SEQUENCE</scope>
    <source>
        <strain evidence="2">11167</strain>
    </source>
</reference>
<dbReference type="AlphaFoldDB" id="A0A9D9HB56"/>
<evidence type="ECO:0000313" key="2">
    <source>
        <dbReference type="EMBL" id="MBO8443177.1"/>
    </source>
</evidence>
<sequence>MLIHGGKMFSSAMASRLVEVTGTSVKYRGKHSRAHSNQLICGAGAVNDDSNTSVSGLTVDDIVKINNLKKAWAFILDTLSYDFDVRYLRAVNGFVQAGLTNSAGSFRTFDVGTSGTSWKPELPSIDRIEEDLDRIRTFGNPTERSLELMLVIMRGQYFEDGNKRTAQILANHEMIKNGCGIIAVPPDKKDEFGLLLVDYYETGDGGRIKPFLHEFCISGYDRTIRLSEDELNRQREDDLRHIFAAVNKFCPR</sequence>
<feature type="domain" description="Fido" evidence="1">
    <location>
        <begin position="83"/>
        <end position="214"/>
    </location>
</feature>
<accession>A0A9D9HB56</accession>
<gene>
    <name evidence="2" type="ORF">IAC42_05400</name>
</gene>
<dbReference type="Pfam" id="PF02661">
    <property type="entry name" value="Fic"/>
    <property type="match status" value="1"/>
</dbReference>
<dbReference type="PROSITE" id="PS51459">
    <property type="entry name" value="FIDO"/>
    <property type="match status" value="1"/>
</dbReference>
<evidence type="ECO:0000259" key="1">
    <source>
        <dbReference type="PROSITE" id="PS51459"/>
    </source>
</evidence>
<proteinExistence type="predicted"/>
<reference evidence="2" key="2">
    <citation type="journal article" date="2021" name="PeerJ">
        <title>Extensive microbial diversity within the chicken gut microbiome revealed by metagenomics and culture.</title>
        <authorList>
            <person name="Gilroy R."/>
            <person name="Ravi A."/>
            <person name="Getino M."/>
            <person name="Pursley I."/>
            <person name="Horton D.L."/>
            <person name="Alikhan N.F."/>
            <person name="Baker D."/>
            <person name="Gharbi K."/>
            <person name="Hall N."/>
            <person name="Watson M."/>
            <person name="Adriaenssens E.M."/>
            <person name="Foster-Nyarko E."/>
            <person name="Jarju S."/>
            <person name="Secka A."/>
            <person name="Antonio M."/>
            <person name="Oren A."/>
            <person name="Chaudhuri R.R."/>
            <person name="La Ragione R."/>
            <person name="Hildebrand F."/>
            <person name="Pallen M.J."/>
        </authorList>
    </citation>
    <scope>NUCLEOTIDE SEQUENCE</scope>
    <source>
        <strain evidence="2">11167</strain>
    </source>
</reference>
<protein>
    <submittedName>
        <fullName evidence="2">Fic family protein</fullName>
    </submittedName>
</protein>
<dbReference type="SUPFAM" id="SSF140931">
    <property type="entry name" value="Fic-like"/>
    <property type="match status" value="1"/>
</dbReference>
<dbReference type="Proteomes" id="UP000823633">
    <property type="component" value="Unassembled WGS sequence"/>
</dbReference>